<evidence type="ECO:0000313" key="2">
    <source>
        <dbReference type="EMBL" id="GAA4935728.1"/>
    </source>
</evidence>
<dbReference type="Pfam" id="PF00582">
    <property type="entry name" value="Usp"/>
    <property type="match status" value="1"/>
</dbReference>
<dbReference type="Proteomes" id="UP001501302">
    <property type="component" value="Unassembled WGS sequence"/>
</dbReference>
<dbReference type="EMBL" id="BAABJJ010000008">
    <property type="protein sequence ID" value="GAA4935728.1"/>
    <property type="molecule type" value="Genomic_DNA"/>
</dbReference>
<evidence type="ECO:0000313" key="3">
    <source>
        <dbReference type="Proteomes" id="UP001501302"/>
    </source>
</evidence>
<sequence length="272" mass="30511">MKNNKYKILVLSDLKENTTEILKSSVSLAKIIGGEVKFFHVKKPTDVVERESQLSAFRTINEQHTVTKKGIEKFVDSASKAYGVAIDYSYAFGNVKNEIKQYIKENQPDVIVLGKRKSMPISLIGDKVINFILKKYDGMVMIVDDKNTLEPNKKLSIGLLSDAEQLINVAFADDLIKQTDEPLKSFRIVNSSNNTPIETDNPATKKTVEYVFEHNDNTISNLSNYLSKSSINLLCVDRSVNNGNTALIKSDIKNIVNKINVSMLLTARYVNN</sequence>
<feature type="domain" description="UspA" evidence="1">
    <location>
        <begin position="7"/>
        <end position="143"/>
    </location>
</feature>
<keyword evidence="3" id="KW-1185">Reference proteome</keyword>
<dbReference type="CDD" id="cd00293">
    <property type="entry name" value="USP-like"/>
    <property type="match status" value="1"/>
</dbReference>
<dbReference type="RefSeq" id="WP_345190000.1">
    <property type="nucleotide sequence ID" value="NZ_BAABJJ010000008.1"/>
</dbReference>
<dbReference type="InterPro" id="IPR014729">
    <property type="entry name" value="Rossmann-like_a/b/a_fold"/>
</dbReference>
<gene>
    <name evidence="2" type="ORF">GCM10023314_05080</name>
</gene>
<organism evidence="2 3">
    <name type="scientific">Algibacter agarivorans</name>
    <dbReference type="NCBI Taxonomy" id="1109741"/>
    <lineage>
        <taxon>Bacteria</taxon>
        <taxon>Pseudomonadati</taxon>
        <taxon>Bacteroidota</taxon>
        <taxon>Flavobacteriia</taxon>
        <taxon>Flavobacteriales</taxon>
        <taxon>Flavobacteriaceae</taxon>
        <taxon>Algibacter</taxon>
    </lineage>
</organism>
<protein>
    <recommendedName>
        <fullName evidence="1">UspA domain-containing protein</fullName>
    </recommendedName>
</protein>
<name>A0ABP9GBL7_9FLAO</name>
<reference evidence="3" key="1">
    <citation type="journal article" date="2019" name="Int. J. Syst. Evol. Microbiol.">
        <title>The Global Catalogue of Microorganisms (GCM) 10K type strain sequencing project: providing services to taxonomists for standard genome sequencing and annotation.</title>
        <authorList>
            <consortium name="The Broad Institute Genomics Platform"/>
            <consortium name="The Broad Institute Genome Sequencing Center for Infectious Disease"/>
            <person name="Wu L."/>
            <person name="Ma J."/>
        </authorList>
    </citation>
    <scope>NUCLEOTIDE SEQUENCE [LARGE SCALE GENOMIC DNA]</scope>
    <source>
        <strain evidence="3">JCM 18285</strain>
    </source>
</reference>
<evidence type="ECO:0000259" key="1">
    <source>
        <dbReference type="Pfam" id="PF00582"/>
    </source>
</evidence>
<comment type="caution">
    <text evidence="2">The sequence shown here is derived from an EMBL/GenBank/DDBJ whole genome shotgun (WGS) entry which is preliminary data.</text>
</comment>
<accession>A0ABP9GBL7</accession>
<dbReference type="InterPro" id="IPR006016">
    <property type="entry name" value="UspA"/>
</dbReference>
<dbReference type="Gene3D" id="3.40.50.620">
    <property type="entry name" value="HUPs"/>
    <property type="match status" value="1"/>
</dbReference>
<proteinExistence type="predicted"/>
<dbReference type="SUPFAM" id="SSF52402">
    <property type="entry name" value="Adenine nucleotide alpha hydrolases-like"/>
    <property type="match status" value="1"/>
</dbReference>